<evidence type="ECO:0000313" key="6">
    <source>
        <dbReference type="Proteomes" id="UP001589692"/>
    </source>
</evidence>
<gene>
    <name evidence="5" type="ORF">ACFFP0_28870</name>
</gene>
<dbReference type="RefSeq" id="WP_377265677.1">
    <property type="nucleotide sequence ID" value="NZ_JBHMAA010000040.1"/>
</dbReference>
<dbReference type="SUPFAM" id="SSF52768">
    <property type="entry name" value="Arginase/deacetylase"/>
    <property type="match status" value="1"/>
</dbReference>
<evidence type="ECO:0000256" key="3">
    <source>
        <dbReference type="ARBA" id="ARBA00023211"/>
    </source>
</evidence>
<protein>
    <submittedName>
        <fullName evidence="5">Arginase family protein</fullName>
        <ecNumber evidence="5">3.5.3.-</ecNumber>
    </submittedName>
</protein>
<dbReference type="EMBL" id="JBHMAA010000040">
    <property type="protein sequence ID" value="MFB9952876.1"/>
    <property type="molecule type" value="Genomic_DNA"/>
</dbReference>
<keyword evidence="2 5" id="KW-0378">Hydrolase</keyword>
<evidence type="ECO:0000313" key="5">
    <source>
        <dbReference type="EMBL" id="MFB9952876.1"/>
    </source>
</evidence>
<dbReference type="CDD" id="cd09999">
    <property type="entry name" value="Arginase-like_1"/>
    <property type="match status" value="1"/>
</dbReference>
<reference evidence="5 6" key="1">
    <citation type="submission" date="2024-09" db="EMBL/GenBank/DDBJ databases">
        <authorList>
            <person name="Sun Q."/>
            <person name="Mori K."/>
        </authorList>
    </citation>
    <scope>NUCLEOTIDE SEQUENCE [LARGE SCALE GENOMIC DNA]</scope>
    <source>
        <strain evidence="5 6">TBRC 4938</strain>
    </source>
</reference>
<evidence type="ECO:0000256" key="1">
    <source>
        <dbReference type="ARBA" id="ARBA00022723"/>
    </source>
</evidence>
<name>A0ABV6AQJ1_9HYPH</name>
<sequence>MSTDNKASTIRLVYPQWQGGGPIAEFIPELPAEDAYKGYFLGAQLLRILAPANGQRTVEVPVSLDIKDREEESGVISYRALLRQSHAALQILRQHDPDRIVTLGGECSVSVVPFTFLAEKYLDDVAIVWIDAHPDLNLPGEGHRGYHAMALAATMGRGDTGMMQLLPAKVDASKVLIVGLRAWEKEGGTPQRQNDFGVKSLSPAEVALDSSAVLEWLRKTGASKVLVHFDLDVIDPSDMIAAVGVEPNGMKVDEVVRLINDLAEHSDLVGLTVAEHMPRVAIKLQNMLGRLPLLKDG</sequence>
<dbReference type="InterPro" id="IPR023696">
    <property type="entry name" value="Ureohydrolase_dom_sf"/>
</dbReference>
<dbReference type="PANTHER" id="PTHR43782:SF3">
    <property type="entry name" value="ARGINASE"/>
    <property type="match status" value="1"/>
</dbReference>
<dbReference type="PANTHER" id="PTHR43782">
    <property type="entry name" value="ARGINASE"/>
    <property type="match status" value="1"/>
</dbReference>
<dbReference type="Proteomes" id="UP001589692">
    <property type="component" value="Unassembled WGS sequence"/>
</dbReference>
<evidence type="ECO:0000256" key="2">
    <source>
        <dbReference type="ARBA" id="ARBA00022801"/>
    </source>
</evidence>
<proteinExistence type="inferred from homology"/>
<dbReference type="Pfam" id="PF00491">
    <property type="entry name" value="Arginase"/>
    <property type="match status" value="1"/>
</dbReference>
<keyword evidence="3" id="KW-0464">Manganese</keyword>
<evidence type="ECO:0000256" key="4">
    <source>
        <dbReference type="PROSITE-ProRule" id="PRU00742"/>
    </source>
</evidence>
<dbReference type="EC" id="3.5.3.-" evidence="5"/>
<comment type="similarity">
    <text evidence="4">Belongs to the arginase family.</text>
</comment>
<dbReference type="PROSITE" id="PS51409">
    <property type="entry name" value="ARGINASE_2"/>
    <property type="match status" value="1"/>
</dbReference>
<dbReference type="GO" id="GO:0016787">
    <property type="term" value="F:hydrolase activity"/>
    <property type="evidence" value="ECO:0007669"/>
    <property type="project" value="UniProtKB-KW"/>
</dbReference>
<comment type="caution">
    <text evidence="5">The sequence shown here is derived from an EMBL/GenBank/DDBJ whole genome shotgun (WGS) entry which is preliminary data.</text>
</comment>
<keyword evidence="1" id="KW-0479">Metal-binding</keyword>
<keyword evidence="6" id="KW-1185">Reference proteome</keyword>
<dbReference type="Gene3D" id="3.40.800.10">
    <property type="entry name" value="Ureohydrolase domain"/>
    <property type="match status" value="1"/>
</dbReference>
<dbReference type="InterPro" id="IPR006035">
    <property type="entry name" value="Ureohydrolase"/>
</dbReference>
<organism evidence="5 6">
    <name type="scientific">Rhizobium puerariae</name>
    <dbReference type="NCBI Taxonomy" id="1585791"/>
    <lineage>
        <taxon>Bacteria</taxon>
        <taxon>Pseudomonadati</taxon>
        <taxon>Pseudomonadota</taxon>
        <taxon>Alphaproteobacteria</taxon>
        <taxon>Hyphomicrobiales</taxon>
        <taxon>Rhizobiaceae</taxon>
        <taxon>Rhizobium/Agrobacterium group</taxon>
        <taxon>Rhizobium</taxon>
    </lineage>
</organism>
<accession>A0ABV6AQJ1</accession>